<dbReference type="Proteomes" id="UP000009170">
    <property type="component" value="Unassembled WGS sequence"/>
</dbReference>
<feature type="compositionally biased region" description="Basic residues" evidence="5">
    <location>
        <begin position="10"/>
        <end position="19"/>
    </location>
</feature>
<name>Q00Y70_OSTTA</name>
<dbReference type="InterPro" id="IPR017907">
    <property type="entry name" value="Znf_RING_CS"/>
</dbReference>
<dbReference type="PROSITE" id="PS50089">
    <property type="entry name" value="ZF_RING_2"/>
    <property type="match status" value="1"/>
</dbReference>
<dbReference type="InterPro" id="IPR001841">
    <property type="entry name" value="Znf_RING"/>
</dbReference>
<evidence type="ECO:0000256" key="3">
    <source>
        <dbReference type="ARBA" id="ARBA00022833"/>
    </source>
</evidence>
<evidence type="ECO:0000259" key="6">
    <source>
        <dbReference type="PROSITE" id="PS50089"/>
    </source>
</evidence>
<evidence type="ECO:0000256" key="5">
    <source>
        <dbReference type="SAM" id="MobiDB-lite"/>
    </source>
</evidence>
<reference evidence="7 8" key="2">
    <citation type="journal article" date="2014" name="BMC Genomics">
        <title>An improved genome of the model marine alga Ostreococcus tauri unfolds by assessing Illumina de novo assemblies.</title>
        <authorList>
            <person name="Blanc-Mathieu R."/>
            <person name="Verhelst B."/>
            <person name="Derelle E."/>
            <person name="Rombauts S."/>
            <person name="Bouget F.Y."/>
            <person name="Carre I."/>
            <person name="Chateau A."/>
            <person name="Eyre-Walker A."/>
            <person name="Grimsley N."/>
            <person name="Moreau H."/>
            <person name="Piegu B."/>
            <person name="Rivals E."/>
            <person name="Schackwitz W."/>
            <person name="Van de Peer Y."/>
            <person name="Piganeau G."/>
        </authorList>
    </citation>
    <scope>NUCLEOTIDE SEQUENCE [LARGE SCALE GENOMIC DNA]</scope>
    <source>
        <strain evidence="8">OTTH 0595 / CCAP 157/2 / RCC745</strain>
    </source>
</reference>
<feature type="domain" description="RING-type" evidence="6">
    <location>
        <begin position="40"/>
        <end position="78"/>
    </location>
</feature>
<keyword evidence="1" id="KW-0479">Metal-binding</keyword>
<evidence type="ECO:0000313" key="8">
    <source>
        <dbReference type="Proteomes" id="UP000009170"/>
    </source>
</evidence>
<dbReference type="PANTHER" id="PTHR47094:SF1">
    <property type="entry name" value="RING-TYPE E3 UBIQUITIN TRANSFERASE"/>
    <property type="match status" value="1"/>
</dbReference>
<evidence type="ECO:0000313" key="7">
    <source>
        <dbReference type="EMBL" id="CAL57181.1"/>
    </source>
</evidence>
<keyword evidence="3" id="KW-0862">Zinc</keyword>
<evidence type="ECO:0000256" key="4">
    <source>
        <dbReference type="PROSITE-ProRule" id="PRU00175"/>
    </source>
</evidence>
<dbReference type="KEGG" id="ota:OT_ostta12g00830"/>
<comment type="caution">
    <text evidence="7">The sequence shown here is derived from an EMBL/GenBank/DDBJ whole genome shotgun (WGS) entry which is preliminary data.</text>
</comment>
<dbReference type="OrthoDB" id="6105938at2759"/>
<protein>
    <submittedName>
        <fullName evidence="7">Zinc finger, RING/FYVE/PHD-type</fullName>
    </submittedName>
</protein>
<evidence type="ECO:0000256" key="1">
    <source>
        <dbReference type="ARBA" id="ARBA00022723"/>
    </source>
</evidence>
<accession>Q00Y70</accession>
<dbReference type="Pfam" id="PF13923">
    <property type="entry name" value="zf-C3HC4_2"/>
    <property type="match status" value="1"/>
</dbReference>
<dbReference type="PANTHER" id="PTHR47094">
    <property type="entry name" value="ELFLESS, ISOFORM B"/>
    <property type="match status" value="1"/>
</dbReference>
<dbReference type="AlphaFoldDB" id="Q00Y70"/>
<dbReference type="InterPro" id="IPR049627">
    <property type="entry name" value="SLX8"/>
</dbReference>
<dbReference type="GO" id="GO:0008270">
    <property type="term" value="F:zinc ion binding"/>
    <property type="evidence" value="ECO:0007669"/>
    <property type="project" value="UniProtKB-KW"/>
</dbReference>
<dbReference type="SUPFAM" id="SSF57850">
    <property type="entry name" value="RING/U-box"/>
    <property type="match status" value="1"/>
</dbReference>
<dbReference type="STRING" id="70448.Q00Y70"/>
<dbReference type="SMART" id="SM00184">
    <property type="entry name" value="RING"/>
    <property type="match status" value="1"/>
</dbReference>
<sequence>MTSGSARGGTRGRRARVRVRAGTGAGGGRDANASGGRGTCAVCLDAYVLPTTTRCGHVFCARCLQAALRHSSQCPTCRKKVTKSSCVRVFL</sequence>
<dbReference type="GO" id="GO:0061630">
    <property type="term" value="F:ubiquitin protein ligase activity"/>
    <property type="evidence" value="ECO:0007669"/>
    <property type="project" value="InterPro"/>
</dbReference>
<feature type="region of interest" description="Disordered" evidence="5">
    <location>
        <begin position="1"/>
        <end position="36"/>
    </location>
</feature>
<dbReference type="Gene3D" id="3.30.40.10">
    <property type="entry name" value="Zinc/RING finger domain, C3HC4 (zinc finger)"/>
    <property type="match status" value="1"/>
</dbReference>
<dbReference type="InterPro" id="IPR013083">
    <property type="entry name" value="Znf_RING/FYVE/PHD"/>
</dbReference>
<keyword evidence="2 4" id="KW-0863">Zinc-finger</keyword>
<organism evidence="7 8">
    <name type="scientific">Ostreococcus tauri</name>
    <name type="common">Marine green alga</name>
    <dbReference type="NCBI Taxonomy" id="70448"/>
    <lineage>
        <taxon>Eukaryota</taxon>
        <taxon>Viridiplantae</taxon>
        <taxon>Chlorophyta</taxon>
        <taxon>Mamiellophyceae</taxon>
        <taxon>Mamiellales</taxon>
        <taxon>Bathycoccaceae</taxon>
        <taxon>Ostreococcus</taxon>
    </lineage>
</organism>
<dbReference type="PROSITE" id="PS00518">
    <property type="entry name" value="ZF_RING_1"/>
    <property type="match status" value="1"/>
</dbReference>
<dbReference type="OMA" id="TNGVSKC"/>
<dbReference type="GO" id="GO:0140082">
    <property type="term" value="F:SUMO-ubiquitin ligase activity"/>
    <property type="evidence" value="ECO:0007669"/>
    <property type="project" value="TreeGrafter"/>
</dbReference>
<dbReference type="InParanoid" id="Q00Y70"/>
<dbReference type="GeneID" id="9836095"/>
<dbReference type="GO" id="GO:0032183">
    <property type="term" value="F:SUMO binding"/>
    <property type="evidence" value="ECO:0007669"/>
    <property type="project" value="TreeGrafter"/>
</dbReference>
<dbReference type="RefSeq" id="XP_003082235.1">
    <property type="nucleotide sequence ID" value="XM_003082187.1"/>
</dbReference>
<reference evidence="8" key="1">
    <citation type="journal article" date="2006" name="Proc. Natl. Acad. Sci. U.S.A.">
        <title>Genome analysis of the smallest free-living eukaryote Ostreococcus tauri unveils many unique features.</title>
        <authorList>
            <person name="Derelle E."/>
            <person name="Ferraz C."/>
            <person name="Rombauts S."/>
            <person name="Rouze P."/>
            <person name="Worden A.Z."/>
            <person name="Robbens S."/>
            <person name="Partensky F."/>
            <person name="Degroeve S."/>
            <person name="Echeynie S."/>
            <person name="Cooke R."/>
            <person name="Saeys Y."/>
            <person name="Wuyts J."/>
            <person name="Jabbari K."/>
            <person name="Bowler C."/>
            <person name="Panaud O."/>
            <person name="Piegu B."/>
            <person name="Ball S.G."/>
            <person name="Ral J.-P."/>
            <person name="Bouget F.-Y."/>
            <person name="Piganeau G."/>
            <person name="De Baets B."/>
            <person name="Picard A."/>
            <person name="Delseny M."/>
            <person name="Demaille J."/>
            <person name="Van de Peer Y."/>
            <person name="Moreau H."/>
        </authorList>
    </citation>
    <scope>NUCLEOTIDE SEQUENCE [LARGE SCALE GENOMIC DNA]</scope>
    <source>
        <strain evidence="8">OTTH 0595 / CCAP 157/2 / RCC745</strain>
    </source>
</reference>
<keyword evidence="8" id="KW-1185">Reference proteome</keyword>
<dbReference type="GO" id="GO:0006511">
    <property type="term" value="P:ubiquitin-dependent protein catabolic process"/>
    <property type="evidence" value="ECO:0007669"/>
    <property type="project" value="TreeGrafter"/>
</dbReference>
<dbReference type="GO" id="GO:0033768">
    <property type="term" value="C:SUMO-targeted ubiquitin ligase complex"/>
    <property type="evidence" value="ECO:0007669"/>
    <property type="project" value="TreeGrafter"/>
</dbReference>
<proteinExistence type="predicted"/>
<evidence type="ECO:0000256" key="2">
    <source>
        <dbReference type="ARBA" id="ARBA00022771"/>
    </source>
</evidence>
<dbReference type="EMBL" id="CAID01000012">
    <property type="protein sequence ID" value="CAL57181.1"/>
    <property type="molecule type" value="Genomic_DNA"/>
</dbReference>
<gene>
    <name evidence="7" type="ORF">OT_ostta12g00830</name>
</gene>